<reference evidence="1 2" key="1">
    <citation type="journal article" date="2022" name="Plant J.">
        <title>Chromosome-level genome of Camellia lanceoleosa provides a valuable resource for understanding genome evolution and self-incompatibility.</title>
        <authorList>
            <person name="Gong W."/>
            <person name="Xiao S."/>
            <person name="Wang L."/>
            <person name="Liao Z."/>
            <person name="Chang Y."/>
            <person name="Mo W."/>
            <person name="Hu G."/>
            <person name="Li W."/>
            <person name="Zhao G."/>
            <person name="Zhu H."/>
            <person name="Hu X."/>
            <person name="Ji K."/>
            <person name="Xiang X."/>
            <person name="Song Q."/>
            <person name="Yuan D."/>
            <person name="Jin S."/>
            <person name="Zhang L."/>
        </authorList>
    </citation>
    <scope>NUCLEOTIDE SEQUENCE [LARGE SCALE GENOMIC DNA]</scope>
    <source>
        <strain evidence="1">SQ_2022a</strain>
    </source>
</reference>
<accession>A0ACC0HN40</accession>
<name>A0ACC0HN40_9ERIC</name>
<sequence length="189" mass="21035">MRQAFVLDKDVNLQEIACKTDGCSGAAIASLVTCAHSYAVVQVGERGLVKHVRKDVKVTMNHFLHAIEDIKSRVHKSGLEPHRPVKADELMVEYPGHFICDSTHFKVGHHILGLSANEELERRCRRLYFPSSHGNALLSPSGDCDGERCCRASGGEVFQTKIFDSCFGDEFEGGGNGRFEKRKERSNEM</sequence>
<dbReference type="Proteomes" id="UP001060215">
    <property type="component" value="Chromosome 4"/>
</dbReference>
<gene>
    <name evidence="1" type="ORF">LOK49_LG05G03162</name>
</gene>
<proteinExistence type="predicted"/>
<comment type="caution">
    <text evidence="1">The sequence shown here is derived from an EMBL/GenBank/DDBJ whole genome shotgun (WGS) entry which is preliminary data.</text>
</comment>
<protein>
    <submittedName>
        <fullName evidence="1">Vesicle-fusing ATPase</fullName>
    </submittedName>
</protein>
<evidence type="ECO:0000313" key="1">
    <source>
        <dbReference type="EMBL" id="KAI8014879.1"/>
    </source>
</evidence>
<keyword evidence="2" id="KW-1185">Reference proteome</keyword>
<organism evidence="1 2">
    <name type="scientific">Camellia lanceoleosa</name>
    <dbReference type="NCBI Taxonomy" id="1840588"/>
    <lineage>
        <taxon>Eukaryota</taxon>
        <taxon>Viridiplantae</taxon>
        <taxon>Streptophyta</taxon>
        <taxon>Embryophyta</taxon>
        <taxon>Tracheophyta</taxon>
        <taxon>Spermatophyta</taxon>
        <taxon>Magnoliopsida</taxon>
        <taxon>eudicotyledons</taxon>
        <taxon>Gunneridae</taxon>
        <taxon>Pentapetalae</taxon>
        <taxon>asterids</taxon>
        <taxon>Ericales</taxon>
        <taxon>Theaceae</taxon>
        <taxon>Camellia</taxon>
    </lineage>
</organism>
<evidence type="ECO:0000313" key="2">
    <source>
        <dbReference type="Proteomes" id="UP001060215"/>
    </source>
</evidence>
<dbReference type="EMBL" id="CM045761">
    <property type="protein sequence ID" value="KAI8014879.1"/>
    <property type="molecule type" value="Genomic_DNA"/>
</dbReference>